<dbReference type="Proteomes" id="UP000177614">
    <property type="component" value="Unassembled WGS sequence"/>
</dbReference>
<organism evidence="1 2">
    <name type="scientific">Candidatus Abawacabacteria bacterium RBG_16_42_10</name>
    <dbReference type="NCBI Taxonomy" id="1817814"/>
    <lineage>
        <taxon>Bacteria</taxon>
        <taxon>Candidatus Abawacaibacteriota</taxon>
    </lineage>
</organism>
<dbReference type="AlphaFoldDB" id="A0A1F4XKV2"/>
<dbReference type="EMBL" id="MEWR01000008">
    <property type="protein sequence ID" value="OGC82279.1"/>
    <property type="molecule type" value="Genomic_DNA"/>
</dbReference>
<evidence type="ECO:0000313" key="2">
    <source>
        <dbReference type="Proteomes" id="UP000177614"/>
    </source>
</evidence>
<sequence length="144" mass="16486">MKKPLILIGMTTLLLSGCNSDNYQANILNTASNSDSNYDISLPSPTPAEVLIDDANFFAHERQNNIANMRDILTDKKLTLEDMNRLFEYQQDLLMTDPYEKQWQNKIQILQEKLIWLEVIIRDDKSGLEDAVNQVIATLDKLAI</sequence>
<accession>A0A1F4XKV2</accession>
<gene>
    <name evidence="1" type="ORF">A2V81_01960</name>
</gene>
<protein>
    <submittedName>
        <fullName evidence="1">Uncharacterized protein</fullName>
    </submittedName>
</protein>
<dbReference type="PROSITE" id="PS51257">
    <property type="entry name" value="PROKAR_LIPOPROTEIN"/>
    <property type="match status" value="1"/>
</dbReference>
<proteinExistence type="predicted"/>
<evidence type="ECO:0000313" key="1">
    <source>
        <dbReference type="EMBL" id="OGC82279.1"/>
    </source>
</evidence>
<comment type="caution">
    <text evidence="1">The sequence shown here is derived from an EMBL/GenBank/DDBJ whole genome shotgun (WGS) entry which is preliminary data.</text>
</comment>
<reference evidence="1 2" key="1">
    <citation type="journal article" date="2016" name="Nat. Commun.">
        <title>Thousands of microbial genomes shed light on interconnected biogeochemical processes in an aquifer system.</title>
        <authorList>
            <person name="Anantharaman K."/>
            <person name="Brown C.T."/>
            <person name="Hug L.A."/>
            <person name="Sharon I."/>
            <person name="Castelle C.J."/>
            <person name="Probst A.J."/>
            <person name="Thomas B.C."/>
            <person name="Singh A."/>
            <person name="Wilkins M.J."/>
            <person name="Karaoz U."/>
            <person name="Brodie E.L."/>
            <person name="Williams K.H."/>
            <person name="Hubbard S.S."/>
            <person name="Banfield J.F."/>
        </authorList>
    </citation>
    <scope>NUCLEOTIDE SEQUENCE [LARGE SCALE GENOMIC DNA]</scope>
</reference>
<name>A0A1F4XKV2_9BACT</name>